<keyword evidence="4" id="KW-1185">Reference proteome</keyword>
<dbReference type="Pfam" id="PF21537">
    <property type="entry name" value="DUF1980_C"/>
    <property type="match status" value="1"/>
</dbReference>
<dbReference type="InterPro" id="IPR048447">
    <property type="entry name" value="DUF1980_C"/>
</dbReference>
<reference evidence="3" key="1">
    <citation type="submission" date="2021-01" db="EMBL/GenBank/DDBJ databases">
        <title>Whole genome shotgun sequence of Virgisporangium aliadipatigenens NBRC 105644.</title>
        <authorList>
            <person name="Komaki H."/>
            <person name="Tamura T."/>
        </authorList>
    </citation>
    <scope>NUCLEOTIDE SEQUENCE</scope>
    <source>
        <strain evidence="3">NBRC 105644</strain>
    </source>
</reference>
<feature type="transmembrane region" description="Helical" evidence="1">
    <location>
        <begin position="33"/>
        <end position="57"/>
    </location>
</feature>
<gene>
    <name evidence="3" type="primary">ycgQ_2</name>
    <name evidence="3" type="ORF">Val02_61420</name>
</gene>
<proteinExistence type="predicted"/>
<evidence type="ECO:0000313" key="4">
    <source>
        <dbReference type="Proteomes" id="UP000619260"/>
    </source>
</evidence>
<accession>A0A8J4DTG4</accession>
<evidence type="ECO:0000313" key="3">
    <source>
        <dbReference type="EMBL" id="GIJ49256.1"/>
    </source>
</evidence>
<sequence>MIRQAHAILMLLLGVTVLRTAFTDVYLRYVKEGLRPLLIGVGVVLIVAAAATFWYEWRRPAPENQPPPQEGHREPRVSWLLAVPVLALILVAPPALGAYTVDRAGSAIQQPAGFPALAAGDPVPLTVGDYAARAVYDHGRSLAGRTVKVTGFVTLGKGGEPMLARLTLSCCAGDAQPIKVGLEGKVPAGLRPNAWLEVTGAFSARRTADPINRAPIPYLAVTEAKPVPEPRNPYES</sequence>
<dbReference type="NCBIfam" id="TIGR03943">
    <property type="entry name" value="TIGR03943 family putative permease subunit"/>
    <property type="match status" value="1"/>
</dbReference>
<evidence type="ECO:0000259" key="2">
    <source>
        <dbReference type="Pfam" id="PF21537"/>
    </source>
</evidence>
<feature type="domain" description="DUF1980" evidence="2">
    <location>
        <begin position="134"/>
        <end position="234"/>
    </location>
</feature>
<dbReference type="RefSeq" id="WP_203902722.1">
    <property type="nucleotide sequence ID" value="NZ_BOPF01000025.1"/>
</dbReference>
<dbReference type="EMBL" id="BOPF01000025">
    <property type="protein sequence ID" value="GIJ49256.1"/>
    <property type="molecule type" value="Genomic_DNA"/>
</dbReference>
<keyword evidence="1" id="KW-1133">Transmembrane helix</keyword>
<dbReference type="AlphaFoldDB" id="A0A8J4DTG4"/>
<dbReference type="Proteomes" id="UP000619260">
    <property type="component" value="Unassembled WGS sequence"/>
</dbReference>
<comment type="caution">
    <text evidence="3">The sequence shown here is derived from an EMBL/GenBank/DDBJ whole genome shotgun (WGS) entry which is preliminary data.</text>
</comment>
<feature type="transmembrane region" description="Helical" evidence="1">
    <location>
        <begin position="77"/>
        <end position="101"/>
    </location>
</feature>
<organism evidence="3 4">
    <name type="scientific">Virgisporangium aliadipatigenens</name>
    <dbReference type="NCBI Taxonomy" id="741659"/>
    <lineage>
        <taxon>Bacteria</taxon>
        <taxon>Bacillati</taxon>
        <taxon>Actinomycetota</taxon>
        <taxon>Actinomycetes</taxon>
        <taxon>Micromonosporales</taxon>
        <taxon>Micromonosporaceae</taxon>
        <taxon>Virgisporangium</taxon>
    </lineage>
</organism>
<protein>
    <submittedName>
        <fullName evidence="3">Membrane protein</fullName>
    </submittedName>
</protein>
<name>A0A8J4DTG4_9ACTN</name>
<dbReference type="InterPro" id="IPR015402">
    <property type="entry name" value="DUF1980"/>
</dbReference>
<keyword evidence="1" id="KW-0472">Membrane</keyword>
<keyword evidence="1" id="KW-0812">Transmembrane</keyword>
<evidence type="ECO:0000256" key="1">
    <source>
        <dbReference type="SAM" id="Phobius"/>
    </source>
</evidence>